<dbReference type="RefSeq" id="WP_262399052.1">
    <property type="nucleotide sequence ID" value="NZ_JACRTB010000003.1"/>
</dbReference>
<evidence type="ECO:0000313" key="4">
    <source>
        <dbReference type="Proteomes" id="UP000658131"/>
    </source>
</evidence>
<comment type="caution">
    <text evidence="3">The sequence shown here is derived from an EMBL/GenBank/DDBJ whole genome shotgun (WGS) entry which is preliminary data.</text>
</comment>
<sequence length="221" mass="24609">MAVVLGILILLLMILLIPVRVSAGASSGEAPHAVLRWLFLSIPLFPRPKRKKAEDKSEPSKPDGKKEKPKRSLKPLLTELLARFDRLSRPVQRLLRRTGLARVSLRLVVKGEDAAATALRFGRANAAVYSATAALDRIFSLRVERIEIIPGFSAEQEEYSCSGEIRLFPLAVLIAALQLGFWTLIALIRSAGGRDTHENENRRAQPVRRKEECYGKQASHQ</sequence>
<evidence type="ECO:0000313" key="3">
    <source>
        <dbReference type="EMBL" id="MBC8575416.1"/>
    </source>
</evidence>
<reference evidence="3 4" key="1">
    <citation type="submission" date="2020-08" db="EMBL/GenBank/DDBJ databases">
        <title>Genome public.</title>
        <authorList>
            <person name="Liu C."/>
            <person name="Sun Q."/>
        </authorList>
    </citation>
    <scope>NUCLEOTIDE SEQUENCE [LARGE SCALE GENOMIC DNA]</scope>
    <source>
        <strain evidence="3 4">BX1</strain>
    </source>
</reference>
<organism evidence="3 4">
    <name type="scientific">Yanshouia hominis</name>
    <dbReference type="NCBI Taxonomy" id="2763673"/>
    <lineage>
        <taxon>Bacteria</taxon>
        <taxon>Bacillati</taxon>
        <taxon>Bacillota</taxon>
        <taxon>Clostridia</taxon>
        <taxon>Eubacteriales</taxon>
        <taxon>Oscillospiraceae</taxon>
        <taxon>Yanshouia</taxon>
    </lineage>
</organism>
<proteinExistence type="predicted"/>
<dbReference type="Proteomes" id="UP000658131">
    <property type="component" value="Unassembled WGS sequence"/>
</dbReference>
<keyword evidence="2" id="KW-0472">Membrane</keyword>
<feature type="region of interest" description="Disordered" evidence="1">
    <location>
        <begin position="195"/>
        <end position="221"/>
    </location>
</feature>
<feature type="transmembrane region" description="Helical" evidence="2">
    <location>
        <begin position="167"/>
        <end position="188"/>
    </location>
</feature>
<accession>A0ABR7NGA4</accession>
<dbReference type="InterPro" id="IPR021338">
    <property type="entry name" value="DUF2953"/>
</dbReference>
<evidence type="ECO:0000256" key="1">
    <source>
        <dbReference type="SAM" id="MobiDB-lite"/>
    </source>
</evidence>
<dbReference type="EMBL" id="JACRTB010000003">
    <property type="protein sequence ID" value="MBC8575416.1"/>
    <property type="molecule type" value="Genomic_DNA"/>
</dbReference>
<feature type="region of interest" description="Disordered" evidence="1">
    <location>
        <begin position="50"/>
        <end position="71"/>
    </location>
</feature>
<evidence type="ECO:0000256" key="2">
    <source>
        <dbReference type="SAM" id="Phobius"/>
    </source>
</evidence>
<keyword evidence="2" id="KW-1133">Transmembrane helix</keyword>
<dbReference type="Pfam" id="PF11167">
    <property type="entry name" value="DUF2953"/>
    <property type="match status" value="1"/>
</dbReference>
<feature type="compositionally biased region" description="Basic and acidic residues" evidence="1">
    <location>
        <begin position="195"/>
        <end position="214"/>
    </location>
</feature>
<keyword evidence="4" id="KW-1185">Reference proteome</keyword>
<keyword evidence="2" id="KW-0812">Transmembrane</keyword>
<name>A0ABR7NGA4_9FIRM</name>
<feature type="compositionally biased region" description="Basic and acidic residues" evidence="1">
    <location>
        <begin position="52"/>
        <end position="66"/>
    </location>
</feature>
<protein>
    <submittedName>
        <fullName evidence="3">DUF2953 domain-containing protein</fullName>
    </submittedName>
</protein>
<gene>
    <name evidence="3" type="ORF">H8717_03175</name>
</gene>